<sequence length="112" mass="12780">MMRAMLPEMQEEIKKKCKKEYTWEITTERFANLHQSKKRYDFMLWRAEGHVSLASGGVQACHEQDSSRTVSGEQIKCADCNKNKVGRPSACPPVRWVCKECSRLGTAVRAEG</sequence>
<proteinExistence type="predicted"/>
<gene>
    <name evidence="1" type="ORF">HERI1096_LOCUS12035</name>
</gene>
<dbReference type="AlphaFoldDB" id="A0A7S3APR2"/>
<evidence type="ECO:0000313" key="1">
    <source>
        <dbReference type="EMBL" id="CAE0111375.1"/>
    </source>
</evidence>
<reference evidence="1" key="1">
    <citation type="submission" date="2021-01" db="EMBL/GenBank/DDBJ databases">
        <authorList>
            <person name="Corre E."/>
            <person name="Pelletier E."/>
            <person name="Niang G."/>
            <person name="Scheremetjew M."/>
            <person name="Finn R."/>
            <person name="Kale V."/>
            <person name="Holt S."/>
            <person name="Cochrane G."/>
            <person name="Meng A."/>
            <person name="Brown T."/>
            <person name="Cohen L."/>
        </authorList>
    </citation>
    <scope>NUCLEOTIDE SEQUENCE</scope>
    <source>
        <strain evidence="1">CCMP281</strain>
    </source>
</reference>
<accession>A0A7S3APR2</accession>
<dbReference type="EMBL" id="HBHX01021566">
    <property type="protein sequence ID" value="CAE0111375.1"/>
    <property type="molecule type" value="Transcribed_RNA"/>
</dbReference>
<name>A0A7S3APR2_9EUKA</name>
<protein>
    <submittedName>
        <fullName evidence="1">Uncharacterized protein</fullName>
    </submittedName>
</protein>
<organism evidence="1">
    <name type="scientific">Haptolina ericina</name>
    <dbReference type="NCBI Taxonomy" id="156174"/>
    <lineage>
        <taxon>Eukaryota</taxon>
        <taxon>Haptista</taxon>
        <taxon>Haptophyta</taxon>
        <taxon>Prymnesiophyceae</taxon>
        <taxon>Prymnesiales</taxon>
        <taxon>Prymnesiaceae</taxon>
        <taxon>Haptolina</taxon>
    </lineage>
</organism>